<protein>
    <submittedName>
        <fullName evidence="2">Uncharacterized protein</fullName>
    </submittedName>
</protein>
<proteinExistence type="predicted"/>
<comment type="caution">
    <text evidence="2">The sequence shown here is derived from an EMBL/GenBank/DDBJ whole genome shotgun (WGS) entry which is preliminary data.</text>
</comment>
<dbReference type="Proteomes" id="UP001521785">
    <property type="component" value="Unassembled WGS sequence"/>
</dbReference>
<dbReference type="PANTHER" id="PTHR36681">
    <property type="entry name" value="NUCLEAR GTPASE, GERMINAL CENTER-ASSOCIATED, TANDEM DUPLICATE 3"/>
    <property type="match status" value="1"/>
</dbReference>
<evidence type="ECO:0000313" key="3">
    <source>
        <dbReference type="Proteomes" id="UP001521785"/>
    </source>
</evidence>
<reference evidence="2 3" key="1">
    <citation type="submission" date="2024-02" db="EMBL/GenBank/DDBJ databases">
        <title>De novo assembly and annotation of 12 fungi associated with fruit tree decline syndrome in Ontario, Canada.</title>
        <authorList>
            <person name="Sulman M."/>
            <person name="Ellouze W."/>
            <person name="Ilyukhin E."/>
        </authorList>
    </citation>
    <scope>NUCLEOTIDE SEQUENCE [LARGE SCALE GENOMIC DNA]</scope>
    <source>
        <strain evidence="2 3">M42-189</strain>
    </source>
</reference>
<feature type="coiled-coil region" evidence="1">
    <location>
        <begin position="638"/>
        <end position="669"/>
    </location>
</feature>
<evidence type="ECO:0000313" key="2">
    <source>
        <dbReference type="EMBL" id="KAL1594574.1"/>
    </source>
</evidence>
<dbReference type="PANTHER" id="PTHR36681:SF3">
    <property type="entry name" value="NUCLEAR GTPASE, GERMINAL CENTER-ASSOCIATED, TANDEM DUPLICATE 3"/>
    <property type="match status" value="1"/>
</dbReference>
<feature type="coiled-coil region" evidence="1">
    <location>
        <begin position="262"/>
        <end position="299"/>
    </location>
</feature>
<keyword evidence="1" id="KW-0175">Coiled coil</keyword>
<sequence length="737" mass="85297">MEFRQCYNGQKTPFLVQVFLYSKSYVMKMIEDGLREYRQWRSVHPKLEAEDDSDDEDIETAEAPTRLTTLMLDLKVLKQEQGFSDHAAAERFLNRFDNAVVLRTLKKSIDHVYREIQGGDAISGKIEKGCATVEAVKKFIAPFVRKASEPFAEGTDAECSPYSLVEKVVLASRSDVLDKGNIIKDAPGVGDTNKAHVDRAYKALRDADKIMIVHEMKRCLASDDVFTTIKTALKRRGPGNEIDEKIKTEARRRFTREERQTYNSIERKTAQINVELRLLKEQEENADELTAKREIERQIWEKKIKRNEFENAEFELHVVANNKHTIADLRGKLLSKKIWKKNYPKLVIICIDNEEHNKYAQNFLPWSPDERDEAPRLSQEATGIPALRRIIEDFPADGRWATLKHHIYETWDCTMNSLEMSGTVSMAQRKAEVDEQFAGSCQSIVTDIVEQFQALMDGYVECARDHMVQKEASWTEGGIRRHAEFQKSMKPATHQSLMKKHGLTTTAMGEFDLNEKLYEEPRKIILSSLVDLSNVRIPEFFTELIQSIRSTVEGLFNEFERKSVLQIAHSTAYKAFHIMDIHDRAFETHGNYTYFYAAFKPAYGAANAAQKIKKSKTLHYARCKAFEQALAVPDGPYYQLHTTILKELIEKLESLREKIIRDIKSVLEEIQHEINMACSRKDDNSNEAKVFRREVMRRNDELRELFTNRIRPCLDEAMKMSKDQRAQERVNERILTV</sequence>
<gene>
    <name evidence="2" type="ORF">SLS60_010335</name>
</gene>
<organism evidence="2 3">
    <name type="scientific">Paraconiothyrium brasiliense</name>
    <dbReference type="NCBI Taxonomy" id="300254"/>
    <lineage>
        <taxon>Eukaryota</taxon>
        <taxon>Fungi</taxon>
        <taxon>Dikarya</taxon>
        <taxon>Ascomycota</taxon>
        <taxon>Pezizomycotina</taxon>
        <taxon>Dothideomycetes</taxon>
        <taxon>Pleosporomycetidae</taxon>
        <taxon>Pleosporales</taxon>
        <taxon>Massarineae</taxon>
        <taxon>Didymosphaeriaceae</taxon>
        <taxon>Paraconiothyrium</taxon>
    </lineage>
</organism>
<evidence type="ECO:0000256" key="1">
    <source>
        <dbReference type="SAM" id="Coils"/>
    </source>
</evidence>
<accession>A0ABR3QQY8</accession>
<name>A0ABR3QQY8_9PLEO</name>
<dbReference type="EMBL" id="JAKJXO020000017">
    <property type="protein sequence ID" value="KAL1594574.1"/>
    <property type="molecule type" value="Genomic_DNA"/>
</dbReference>
<keyword evidence="3" id="KW-1185">Reference proteome</keyword>